<feature type="transmembrane region" description="Helical" evidence="13">
    <location>
        <begin position="157"/>
        <end position="177"/>
    </location>
</feature>
<keyword evidence="12" id="KW-0012">Acyltransferase</keyword>
<proteinExistence type="inferred from homology"/>
<dbReference type="PANTHER" id="PTHR31201">
    <property type="entry name" value="OS01G0585100 PROTEIN"/>
    <property type="match status" value="1"/>
</dbReference>
<keyword evidence="9 13" id="KW-0472">Membrane</keyword>
<dbReference type="GO" id="GO:0006656">
    <property type="term" value="P:phosphatidylcholine biosynthetic process"/>
    <property type="evidence" value="ECO:0007669"/>
    <property type="project" value="TreeGrafter"/>
</dbReference>
<comment type="similarity">
    <text evidence="2">Belongs to the GPC1 family.</text>
</comment>
<evidence type="ECO:0000256" key="1">
    <source>
        <dbReference type="ARBA" id="ARBA00004141"/>
    </source>
</evidence>
<evidence type="ECO:0000256" key="8">
    <source>
        <dbReference type="ARBA" id="ARBA00023098"/>
    </source>
</evidence>
<evidence type="ECO:0000256" key="11">
    <source>
        <dbReference type="ARBA" id="ARBA00023264"/>
    </source>
</evidence>
<feature type="transmembrane region" description="Helical" evidence="13">
    <location>
        <begin position="282"/>
        <end position="302"/>
    </location>
</feature>
<feature type="transmembrane region" description="Helical" evidence="13">
    <location>
        <begin position="348"/>
        <end position="368"/>
    </location>
</feature>
<feature type="transmembrane region" description="Helical" evidence="13">
    <location>
        <begin position="251"/>
        <end position="276"/>
    </location>
</feature>
<feature type="transmembrane region" description="Helical" evidence="13">
    <location>
        <begin position="51"/>
        <end position="68"/>
    </location>
</feature>
<sequence>MSNLNKKRKKLSEEIKEKGLRTTVEEKIVSSQEKLNAKLMAVPILRTKDKVSFVLGIILLMLSEFVVISLPQWMWLYYVMMLIPLMVNRFVSYHRSNAHYFMLDFCYYMQVWALIVIFVYPNDISLFKVFFGLCNGPLLMAVIIWENKMVFHDLDKITSLFIHVFPPLLSYTMRWYTNVENTTDVPITFYDMFCMVLFYVFWQFLYVLKTEWLDAEKFAKDTSLMSSARWLSSVQPHPIYKKMMKLTSNKATATQILVGVQLFYTIIAILPVNLMFNYHSFHLLSILVAIGFSSWYGASFYFESFTMNYTKRLEQKINKFYKNNKESIEGTRKPKKALPSSLQSFISFLKYFSLSLITLIGLMNLLILS</sequence>
<evidence type="ECO:0000256" key="4">
    <source>
        <dbReference type="ARBA" id="ARBA00022516"/>
    </source>
</evidence>
<feature type="transmembrane region" description="Helical" evidence="13">
    <location>
        <begin position="74"/>
        <end position="91"/>
    </location>
</feature>
<dbReference type="EMBL" id="GIBP01003281">
    <property type="protein sequence ID" value="NDV32250.1"/>
    <property type="molecule type" value="Transcribed_RNA"/>
</dbReference>
<accession>A0A6B2L5R4</accession>
<evidence type="ECO:0000256" key="2">
    <source>
        <dbReference type="ARBA" id="ARBA00006675"/>
    </source>
</evidence>
<evidence type="ECO:0000256" key="3">
    <source>
        <dbReference type="ARBA" id="ARBA00019082"/>
    </source>
</evidence>
<evidence type="ECO:0000256" key="5">
    <source>
        <dbReference type="ARBA" id="ARBA00022679"/>
    </source>
</evidence>
<reference evidence="14" key="1">
    <citation type="journal article" date="2020" name="J. Eukaryot. Microbiol.">
        <title>De novo Sequencing, Assembly and Annotation of the Transcriptome for the Free-Living Testate Amoeba Arcella intermedia.</title>
        <authorList>
            <person name="Ribeiro G.M."/>
            <person name="Porfirio-Sousa A.L."/>
            <person name="Maurer-Alcala X.X."/>
            <person name="Katz L.A."/>
            <person name="Lahr D.J.G."/>
        </authorList>
    </citation>
    <scope>NUCLEOTIDE SEQUENCE</scope>
</reference>
<organism evidence="14">
    <name type="scientific">Arcella intermedia</name>
    <dbReference type="NCBI Taxonomy" id="1963864"/>
    <lineage>
        <taxon>Eukaryota</taxon>
        <taxon>Amoebozoa</taxon>
        <taxon>Tubulinea</taxon>
        <taxon>Elardia</taxon>
        <taxon>Arcellinida</taxon>
        <taxon>Sphaerothecina</taxon>
        <taxon>Arcellidae</taxon>
        <taxon>Arcella</taxon>
    </lineage>
</organism>
<dbReference type="PANTHER" id="PTHR31201:SF1">
    <property type="entry name" value="GLYCEROPHOSPHOCHOLINE ACYLTRANSFERASE 1"/>
    <property type="match status" value="1"/>
</dbReference>
<evidence type="ECO:0000256" key="10">
    <source>
        <dbReference type="ARBA" id="ARBA00023209"/>
    </source>
</evidence>
<keyword evidence="10" id="KW-0594">Phospholipid biosynthesis</keyword>
<evidence type="ECO:0000256" key="12">
    <source>
        <dbReference type="ARBA" id="ARBA00023315"/>
    </source>
</evidence>
<keyword evidence="4" id="KW-0444">Lipid biosynthesis</keyword>
<feature type="transmembrane region" description="Helical" evidence="13">
    <location>
        <begin position="98"/>
        <end position="120"/>
    </location>
</feature>
<protein>
    <recommendedName>
        <fullName evidence="3">Glycerophosphocholine acyltransferase 1</fullName>
    </recommendedName>
</protein>
<dbReference type="Pfam" id="PF10998">
    <property type="entry name" value="DUF2838"/>
    <property type="match status" value="1"/>
</dbReference>
<feature type="transmembrane region" description="Helical" evidence="13">
    <location>
        <begin position="126"/>
        <end position="145"/>
    </location>
</feature>
<keyword evidence="11" id="KW-1208">Phospholipid metabolism</keyword>
<dbReference type="AlphaFoldDB" id="A0A6B2L5R4"/>
<evidence type="ECO:0000256" key="13">
    <source>
        <dbReference type="SAM" id="Phobius"/>
    </source>
</evidence>
<evidence type="ECO:0000256" key="7">
    <source>
        <dbReference type="ARBA" id="ARBA00022989"/>
    </source>
</evidence>
<keyword evidence="8" id="KW-0443">Lipid metabolism</keyword>
<feature type="transmembrane region" description="Helical" evidence="13">
    <location>
        <begin position="189"/>
        <end position="208"/>
    </location>
</feature>
<name>A0A6B2L5R4_9EUKA</name>
<dbReference type="GO" id="GO:0016746">
    <property type="term" value="F:acyltransferase activity"/>
    <property type="evidence" value="ECO:0007669"/>
    <property type="project" value="UniProtKB-KW"/>
</dbReference>
<keyword evidence="7 13" id="KW-1133">Transmembrane helix</keyword>
<comment type="subcellular location">
    <subcellularLocation>
        <location evidence="1">Membrane</location>
        <topology evidence="1">Multi-pass membrane protein</topology>
    </subcellularLocation>
</comment>
<dbReference type="GO" id="GO:0016020">
    <property type="term" value="C:membrane"/>
    <property type="evidence" value="ECO:0007669"/>
    <property type="project" value="UniProtKB-SubCell"/>
</dbReference>
<evidence type="ECO:0000256" key="9">
    <source>
        <dbReference type="ARBA" id="ARBA00023136"/>
    </source>
</evidence>
<evidence type="ECO:0000256" key="6">
    <source>
        <dbReference type="ARBA" id="ARBA00022692"/>
    </source>
</evidence>
<keyword evidence="6 13" id="KW-0812">Transmembrane</keyword>
<keyword evidence="5" id="KW-0808">Transferase</keyword>
<dbReference type="InterPro" id="IPR021261">
    <property type="entry name" value="GPCAT"/>
</dbReference>
<evidence type="ECO:0000313" key="14">
    <source>
        <dbReference type="EMBL" id="NDV32250.1"/>
    </source>
</evidence>